<dbReference type="Proteomes" id="UP001230005">
    <property type="component" value="Unassembled WGS sequence"/>
</dbReference>
<evidence type="ECO:0000313" key="2">
    <source>
        <dbReference type="EMBL" id="MDQ0253961.1"/>
    </source>
</evidence>
<reference evidence="2 3" key="1">
    <citation type="submission" date="2023-07" db="EMBL/GenBank/DDBJ databases">
        <title>Genomic Encyclopedia of Type Strains, Phase IV (KMG-IV): sequencing the most valuable type-strain genomes for metagenomic binning, comparative biology and taxonomic classification.</title>
        <authorList>
            <person name="Goeker M."/>
        </authorList>
    </citation>
    <scope>NUCLEOTIDE SEQUENCE [LARGE SCALE GENOMIC DNA]</scope>
    <source>
        <strain evidence="2 3">DSM 9768</strain>
    </source>
</reference>
<dbReference type="InterPro" id="IPR001279">
    <property type="entry name" value="Metallo-B-lactamas"/>
</dbReference>
<dbReference type="InterPro" id="IPR050662">
    <property type="entry name" value="Sec-metab_biosynth-thioest"/>
</dbReference>
<dbReference type="Pfam" id="PF00753">
    <property type="entry name" value="Lactamase_B"/>
    <property type="match status" value="1"/>
</dbReference>
<sequence>MTSTMEQLTKNIYQMTVPTPFLVGPVNTYLIEGDALTLVDTGPKTEEAYDVLKGHLKEKKLQFEDIEVVILTHHHPDHIGLLEEFLPNAKVYAHPKVKPWISKERDFFNTLHSFYQALYTSHGVPADLVKAIEKRKRGYLNFSANGYVDKELKEGDMIEGLPDWTVLETPGHAQSHISLYRELDGVMLAGDHLIEHISSNAIIEGPYPGEKDRPKTLLQYRDSLKKCLMAKVAYAGHGVAITDPKSLIDSRLRDQDRKAVQFKELMRDEIVTCFELCKRKYGHIYQQQPDLTFSETLGHLDLLESRGEIKQLEQDRIVKYKVI</sequence>
<keyword evidence="3" id="KW-1185">Reference proteome</keyword>
<evidence type="ECO:0000259" key="1">
    <source>
        <dbReference type="SMART" id="SM00849"/>
    </source>
</evidence>
<dbReference type="SMART" id="SM00849">
    <property type="entry name" value="Lactamase_B"/>
    <property type="match status" value="1"/>
</dbReference>
<gene>
    <name evidence="2" type="ORF">J2S74_001334</name>
</gene>
<dbReference type="PANTHER" id="PTHR23131:SF4">
    <property type="entry name" value="METALLO-BETA-LACTAMASE SUPERFAMILY POTEIN"/>
    <property type="match status" value="1"/>
</dbReference>
<proteinExistence type="predicted"/>
<protein>
    <submittedName>
        <fullName evidence="2">Glyoxylase-like metal-dependent hydrolase (Beta-lactamase superfamily II)</fullName>
    </submittedName>
</protein>
<dbReference type="Gene3D" id="3.60.15.10">
    <property type="entry name" value="Ribonuclease Z/Hydroxyacylglutathione hydrolase-like"/>
    <property type="match status" value="1"/>
</dbReference>
<comment type="caution">
    <text evidence="2">The sequence shown here is derived from an EMBL/GenBank/DDBJ whole genome shotgun (WGS) entry which is preliminary data.</text>
</comment>
<accession>A0ABT9ZTB9</accession>
<organism evidence="2 3">
    <name type="scientific">Evansella vedderi</name>
    <dbReference type="NCBI Taxonomy" id="38282"/>
    <lineage>
        <taxon>Bacteria</taxon>
        <taxon>Bacillati</taxon>
        <taxon>Bacillota</taxon>
        <taxon>Bacilli</taxon>
        <taxon>Bacillales</taxon>
        <taxon>Bacillaceae</taxon>
        <taxon>Evansella</taxon>
    </lineage>
</organism>
<feature type="domain" description="Metallo-beta-lactamase" evidence="1">
    <location>
        <begin position="25"/>
        <end position="237"/>
    </location>
</feature>
<dbReference type="PANTHER" id="PTHR23131">
    <property type="entry name" value="ENDORIBONUCLEASE LACTB2"/>
    <property type="match status" value="1"/>
</dbReference>
<evidence type="ECO:0000313" key="3">
    <source>
        <dbReference type="Proteomes" id="UP001230005"/>
    </source>
</evidence>
<dbReference type="SUPFAM" id="SSF56281">
    <property type="entry name" value="Metallo-hydrolase/oxidoreductase"/>
    <property type="match status" value="1"/>
</dbReference>
<dbReference type="InterPro" id="IPR036866">
    <property type="entry name" value="RibonucZ/Hydroxyglut_hydro"/>
</dbReference>
<dbReference type="EMBL" id="JAUSUG010000004">
    <property type="protein sequence ID" value="MDQ0253961.1"/>
    <property type="molecule type" value="Genomic_DNA"/>
</dbReference>
<dbReference type="RefSeq" id="WP_307323254.1">
    <property type="nucleotide sequence ID" value="NZ_JAUSUG010000004.1"/>
</dbReference>
<name>A0ABT9ZTB9_9BACI</name>